<comment type="catalytic activity">
    <reaction evidence="12">
        <text>4 Fe(II)-[cytochrome c] + O2 + 8 H(+)(in) = 4 Fe(III)-[cytochrome c] + 2 H2O + 4 H(+)(out)</text>
        <dbReference type="Rhea" id="RHEA:11436"/>
        <dbReference type="Rhea" id="RHEA-COMP:10350"/>
        <dbReference type="Rhea" id="RHEA-COMP:14399"/>
        <dbReference type="ChEBI" id="CHEBI:15377"/>
        <dbReference type="ChEBI" id="CHEBI:15378"/>
        <dbReference type="ChEBI" id="CHEBI:15379"/>
        <dbReference type="ChEBI" id="CHEBI:29033"/>
        <dbReference type="ChEBI" id="CHEBI:29034"/>
        <dbReference type="EC" id="7.1.1.9"/>
    </reaction>
    <physiologicalReaction direction="left-to-right" evidence="12">
        <dbReference type="Rhea" id="RHEA:11437"/>
    </physiologicalReaction>
</comment>
<evidence type="ECO:0000256" key="3">
    <source>
        <dbReference type="ARBA" id="ARBA00022448"/>
    </source>
</evidence>
<dbReference type="FunFam" id="2.60.40.420:FF:000001">
    <property type="entry name" value="Cytochrome c oxidase subunit 2"/>
    <property type="match status" value="1"/>
</dbReference>
<dbReference type="InterPro" id="IPR034210">
    <property type="entry name" value="CcO_II_C"/>
</dbReference>
<evidence type="ECO:0000256" key="11">
    <source>
        <dbReference type="ARBA" id="ARBA00023136"/>
    </source>
</evidence>
<feature type="chain" id="PRO_5008541339" description="Cytochrome c oxidase subunit 2" evidence="15">
    <location>
        <begin position="21"/>
        <end position="275"/>
    </location>
</feature>
<evidence type="ECO:0000313" key="18">
    <source>
        <dbReference type="EMBL" id="AOC61495.1"/>
    </source>
</evidence>
<evidence type="ECO:0000259" key="17">
    <source>
        <dbReference type="PROSITE" id="PS50999"/>
    </source>
</evidence>
<dbReference type="PROSITE" id="PS00078">
    <property type="entry name" value="COX2"/>
    <property type="match status" value="1"/>
</dbReference>
<keyword evidence="13 18" id="KW-0496">Mitochondrion</keyword>
<dbReference type="PROSITE" id="PS50857">
    <property type="entry name" value="COX2_CUA"/>
    <property type="match status" value="1"/>
</dbReference>
<keyword evidence="8 13" id="KW-0249">Electron transport</keyword>
<evidence type="ECO:0000256" key="10">
    <source>
        <dbReference type="ARBA" id="ARBA00023008"/>
    </source>
</evidence>
<keyword evidence="3 13" id="KW-0813">Transport</keyword>
<dbReference type="SUPFAM" id="SSF81464">
    <property type="entry name" value="Cytochrome c oxidase subunit II-like, transmembrane region"/>
    <property type="match status" value="1"/>
</dbReference>
<dbReference type="InterPro" id="IPR014222">
    <property type="entry name" value="Cyt_c_oxidase_su2"/>
</dbReference>
<evidence type="ECO:0000256" key="1">
    <source>
        <dbReference type="ARBA" id="ARBA00004141"/>
    </source>
</evidence>
<dbReference type="InterPro" id="IPR045187">
    <property type="entry name" value="CcO_II"/>
</dbReference>
<protein>
    <recommendedName>
        <fullName evidence="13">Cytochrome c oxidase subunit 2</fullName>
    </recommendedName>
</protein>
<dbReference type="SUPFAM" id="SSF49503">
    <property type="entry name" value="Cupredoxins"/>
    <property type="match status" value="1"/>
</dbReference>
<evidence type="ECO:0000256" key="8">
    <source>
        <dbReference type="ARBA" id="ARBA00022982"/>
    </source>
</evidence>
<evidence type="ECO:0000256" key="2">
    <source>
        <dbReference type="ARBA" id="ARBA00007866"/>
    </source>
</evidence>
<keyword evidence="7" id="KW-1278">Translocase</keyword>
<dbReference type="GO" id="GO:0005507">
    <property type="term" value="F:copper ion binding"/>
    <property type="evidence" value="ECO:0007669"/>
    <property type="project" value="InterPro"/>
</dbReference>
<keyword evidence="4 13" id="KW-0679">Respiratory chain</keyword>
<evidence type="ECO:0000256" key="5">
    <source>
        <dbReference type="ARBA" id="ARBA00022692"/>
    </source>
</evidence>
<dbReference type="InterPro" id="IPR036257">
    <property type="entry name" value="Cyt_c_oxidase_su2_TM_sf"/>
</dbReference>
<dbReference type="InterPro" id="IPR002429">
    <property type="entry name" value="CcO_II-like_C"/>
</dbReference>
<dbReference type="PRINTS" id="PR01166">
    <property type="entry name" value="CYCOXIDASEII"/>
</dbReference>
<organism evidence="18">
    <name type="scientific">Rhexinema sarcinoideum</name>
    <dbReference type="NCBI Taxonomy" id="43261"/>
    <lineage>
        <taxon>Eukaryota</taxon>
        <taxon>Viridiplantae</taxon>
        <taxon>Chlorophyta</taxon>
        <taxon>core chlorophytes</taxon>
        <taxon>Ulvophyceae</taxon>
        <taxon>OUU clade</taxon>
        <taxon>Ulotrichales</taxon>
        <taxon>Helicodictyaceae</taxon>
        <taxon>Rhexinema</taxon>
    </lineage>
</organism>
<keyword evidence="6 13" id="KW-0479">Metal-binding</keyword>
<dbReference type="GO" id="GO:0016491">
    <property type="term" value="F:oxidoreductase activity"/>
    <property type="evidence" value="ECO:0007669"/>
    <property type="project" value="InterPro"/>
</dbReference>
<comment type="cofactor">
    <cofactor evidence="13">
        <name>Cu cation</name>
        <dbReference type="ChEBI" id="CHEBI:23378"/>
    </cofactor>
    <text evidence="13">Binds a copper A center.</text>
</comment>
<comment type="subcellular location">
    <subcellularLocation>
        <location evidence="1">Membrane</location>
        <topology evidence="1">Multi-pass membrane protein</topology>
    </subcellularLocation>
    <subcellularLocation>
        <location evidence="13">Mitochondrion inner membrane</location>
        <topology evidence="13">Multi-pass membrane protein</topology>
    </subcellularLocation>
</comment>
<feature type="transmembrane region" description="Helical" evidence="14">
    <location>
        <begin position="98"/>
        <end position="122"/>
    </location>
</feature>
<dbReference type="Gene3D" id="2.60.40.420">
    <property type="entry name" value="Cupredoxins - blue copper proteins"/>
    <property type="match status" value="1"/>
</dbReference>
<dbReference type="InterPro" id="IPR008972">
    <property type="entry name" value="Cupredoxin"/>
</dbReference>
<evidence type="ECO:0000256" key="12">
    <source>
        <dbReference type="ARBA" id="ARBA00049512"/>
    </source>
</evidence>
<gene>
    <name evidence="18" type="primary">cox2</name>
</gene>
<feature type="domain" description="Cytochrome oxidase subunit II copper A binding" evidence="16">
    <location>
        <begin position="127"/>
        <end position="270"/>
    </location>
</feature>
<dbReference type="PANTHER" id="PTHR22888:SF9">
    <property type="entry name" value="CYTOCHROME C OXIDASE SUBUNIT 2"/>
    <property type="match status" value="1"/>
</dbReference>
<dbReference type="GO" id="GO:0004129">
    <property type="term" value="F:cytochrome-c oxidase activity"/>
    <property type="evidence" value="ECO:0007669"/>
    <property type="project" value="UniProtKB-EC"/>
</dbReference>
<dbReference type="NCBIfam" id="TIGR02866">
    <property type="entry name" value="CoxB"/>
    <property type="match status" value="1"/>
</dbReference>
<dbReference type="GO" id="GO:0005743">
    <property type="term" value="C:mitochondrial inner membrane"/>
    <property type="evidence" value="ECO:0007669"/>
    <property type="project" value="UniProtKB-SubCell"/>
</dbReference>
<evidence type="ECO:0000256" key="6">
    <source>
        <dbReference type="ARBA" id="ARBA00022723"/>
    </source>
</evidence>
<evidence type="ECO:0000256" key="14">
    <source>
        <dbReference type="SAM" id="Phobius"/>
    </source>
</evidence>
<keyword evidence="15" id="KW-0732">Signal</keyword>
<keyword evidence="13" id="KW-0999">Mitochondrion inner membrane</keyword>
<keyword evidence="5 13" id="KW-0812">Transmembrane</keyword>
<dbReference type="GO" id="GO:0042773">
    <property type="term" value="P:ATP synthesis coupled electron transport"/>
    <property type="evidence" value="ECO:0007669"/>
    <property type="project" value="TreeGrafter"/>
</dbReference>
<dbReference type="PANTHER" id="PTHR22888">
    <property type="entry name" value="CYTOCHROME C OXIDASE, SUBUNIT II"/>
    <property type="match status" value="1"/>
</dbReference>
<evidence type="ECO:0000256" key="7">
    <source>
        <dbReference type="ARBA" id="ARBA00022967"/>
    </source>
</evidence>
<dbReference type="EMBL" id="KX306822">
    <property type="protein sequence ID" value="AOC61495.1"/>
    <property type="molecule type" value="Genomic_DNA"/>
</dbReference>
<evidence type="ECO:0000256" key="15">
    <source>
        <dbReference type="SAM" id="SignalP"/>
    </source>
</evidence>
<dbReference type="Pfam" id="PF00116">
    <property type="entry name" value="COX2"/>
    <property type="match status" value="1"/>
</dbReference>
<accession>A0A1B2RYU8</accession>
<geneLocation type="mitochondrion" evidence="18"/>
<evidence type="ECO:0000259" key="16">
    <source>
        <dbReference type="PROSITE" id="PS50857"/>
    </source>
</evidence>
<dbReference type="AlphaFoldDB" id="A0A1B2RYU8"/>
<comment type="similarity">
    <text evidence="2 13">Belongs to the cytochrome c oxidase subunit 2 family.</text>
</comment>
<evidence type="ECO:0000256" key="9">
    <source>
        <dbReference type="ARBA" id="ARBA00022989"/>
    </source>
</evidence>
<evidence type="ECO:0000256" key="13">
    <source>
        <dbReference type="RuleBase" id="RU000457"/>
    </source>
</evidence>
<keyword evidence="9 14" id="KW-1133">Transmembrane helix</keyword>
<dbReference type="InterPro" id="IPR001505">
    <property type="entry name" value="Copper_CuA"/>
</dbReference>
<sequence length="275" mass="30609">MTKLKFLYNFFLCASLVALASNVGFISYCDFPTNWNIGFQDPATPLMEGIIALHSDIWAIMLFVAVFVLYILCSILLKFDKGSVQKPFKVHHNSMLEIVWTTLPALLLCVIAIPSFTLLYSLDEIVDPSVTVKCIGKQWYWTYEYSDYAVSADSSKAGGGIIFDSYLLQDDDLEEGQLRLLEVDNRLVLPVNSHIRLLTSSADVIHSFAVPSLGVKLDAIPGRLNQTSLLIKREGCFYGQCSELCGASHALMPICVESVSAEEYINWVNAKLDEA</sequence>
<dbReference type="Gene3D" id="1.10.287.90">
    <property type="match status" value="1"/>
</dbReference>
<comment type="function">
    <text evidence="13">Component of the cytochrome c oxidase, the last enzyme in the mitochondrial electron transport chain which drives oxidative phosphorylation. The respiratory chain contains 3 multisubunit complexes succinate dehydrogenase (complex II, CII), ubiquinol-cytochrome c oxidoreductase (cytochrome b-c1 complex, complex III, CIII) and cytochrome c oxidase (complex IV, CIV), that cooperate to transfer electrons derived from NADH and succinate to molecular oxygen, creating an electrochemical gradient over the inner membrane that drives transmembrane transport and the ATP synthase. Cytochrome c oxidase is the component of the respiratory chain that catalyzes the reduction of oxygen to water. Electrons originating from reduced cytochrome c in the intermembrane space (IMS) are transferred via the dinuclear copper A center (CU(A)) of subunit 2 and heme A of subunit 1 to the active site in subunit 1, a binuclear center (BNC) formed by heme A3 and copper B (CU(B)). The BNC reduces molecular oxygen to 2 water molecules using 4 electrons from cytochrome c in the IMS and 4 protons from the mitochondrial matrix.</text>
</comment>
<keyword evidence="11 13" id="KW-0472">Membrane</keyword>
<feature type="domain" description="Cytochrome oxidase subunit II transmembrane region profile" evidence="17">
    <location>
        <begin position="31"/>
        <end position="126"/>
    </location>
</feature>
<keyword evidence="10 13" id="KW-0186">Copper</keyword>
<reference evidence="18" key="1">
    <citation type="journal article" date="2016" name="Genome Biol. Evol.">
        <title>Mitochondrion-to-Chloroplast DNA Transfers and Intragenomic Proliferation of Chloroplast Group II Introns in Gloeotilopsis Green Algae (Ulotrichales, Ulvophyceae).</title>
        <authorList>
            <person name="Turmel M."/>
            <person name="Otis C."/>
            <person name="Lemieux C."/>
        </authorList>
    </citation>
    <scope>NUCLEOTIDE SEQUENCE</scope>
</reference>
<dbReference type="Pfam" id="PF02790">
    <property type="entry name" value="COX2_TM"/>
    <property type="match status" value="1"/>
</dbReference>
<dbReference type="InterPro" id="IPR011759">
    <property type="entry name" value="Cyt_c_oxidase_su2_TM_dom"/>
</dbReference>
<feature type="signal peptide" evidence="15">
    <location>
        <begin position="1"/>
        <end position="20"/>
    </location>
</feature>
<name>A0A1B2RYU8_9CHLO</name>
<evidence type="ECO:0000256" key="4">
    <source>
        <dbReference type="ARBA" id="ARBA00022660"/>
    </source>
</evidence>
<proteinExistence type="inferred from homology"/>
<dbReference type="PROSITE" id="PS50999">
    <property type="entry name" value="COX2_TM"/>
    <property type="match status" value="1"/>
</dbReference>
<dbReference type="CDD" id="cd13912">
    <property type="entry name" value="CcO_II_C"/>
    <property type="match status" value="1"/>
</dbReference>
<feature type="transmembrane region" description="Helical" evidence="14">
    <location>
        <begin position="57"/>
        <end position="77"/>
    </location>
</feature>